<name>A0A1K0JX49_CUPNE</name>
<accession>A0A1K0JX49</accession>
<gene>
    <name evidence="1" type="ORF">CNECB9_5340023</name>
</gene>
<dbReference type="EMBL" id="FMSH01000484">
    <property type="protein sequence ID" value="SCU95657.1"/>
    <property type="molecule type" value="Genomic_DNA"/>
</dbReference>
<protein>
    <submittedName>
        <fullName evidence="1">Uncharacterized protein</fullName>
    </submittedName>
</protein>
<organism evidence="1">
    <name type="scientific">Cupriavidus necator</name>
    <name type="common">Alcaligenes eutrophus</name>
    <name type="synonym">Ralstonia eutropha</name>
    <dbReference type="NCBI Taxonomy" id="106590"/>
    <lineage>
        <taxon>Bacteria</taxon>
        <taxon>Pseudomonadati</taxon>
        <taxon>Pseudomonadota</taxon>
        <taxon>Betaproteobacteria</taxon>
        <taxon>Burkholderiales</taxon>
        <taxon>Burkholderiaceae</taxon>
        <taxon>Cupriavidus</taxon>
    </lineage>
</organism>
<evidence type="ECO:0000313" key="1">
    <source>
        <dbReference type="EMBL" id="SCU95657.1"/>
    </source>
</evidence>
<dbReference type="AlphaFoldDB" id="A0A1K0JX49"/>
<reference evidence="1" key="1">
    <citation type="submission" date="2016-09" db="EMBL/GenBank/DDBJ databases">
        <authorList>
            <person name="Capua I."/>
            <person name="De Benedictis P."/>
            <person name="Joannis T."/>
            <person name="Lombin L.H."/>
            <person name="Cattoli G."/>
        </authorList>
    </citation>
    <scope>NUCLEOTIDE SEQUENCE</scope>
    <source>
        <strain evidence="1">B9</strain>
    </source>
</reference>
<sequence>MEGTCPSPTGAAPHPPTIRYEVLNQMSTKDAGPIPEGVYTARQDDFQRWEDTSIFNRAACILRLINIKAGRWPGCTTALGNPAHWVAATPGNKRLWPKQFHDPRRKLPWLCRLHRPHQLNEFLCQGVFVLCQRHGTGSSLLRLSVPASSVSSPW</sequence>
<proteinExistence type="predicted"/>